<evidence type="ECO:0000256" key="2">
    <source>
        <dbReference type="ARBA" id="ARBA00008520"/>
    </source>
</evidence>
<evidence type="ECO:0000313" key="5">
    <source>
        <dbReference type="EMBL" id="MCP2350106.1"/>
    </source>
</evidence>
<evidence type="ECO:0000256" key="3">
    <source>
        <dbReference type="ARBA" id="ARBA00022448"/>
    </source>
</evidence>
<dbReference type="PANTHER" id="PTHR43649">
    <property type="entry name" value="ARABINOSE-BINDING PROTEIN-RELATED"/>
    <property type="match status" value="1"/>
</dbReference>
<dbReference type="SUPFAM" id="SSF53850">
    <property type="entry name" value="Periplasmic binding protein-like II"/>
    <property type="match status" value="1"/>
</dbReference>
<dbReference type="Proteomes" id="UP001320766">
    <property type="component" value="Unassembled WGS sequence"/>
</dbReference>
<reference evidence="5 6" key="1">
    <citation type="submission" date="2022-06" db="EMBL/GenBank/DDBJ databases">
        <title>Sequencing the genomes of 1000 actinobacteria strains.</title>
        <authorList>
            <person name="Klenk H.-P."/>
        </authorList>
    </citation>
    <scope>NUCLEOTIDE SEQUENCE [LARGE SCALE GENOMIC DNA]</scope>
    <source>
        <strain evidence="5 6">DSM 44170</strain>
    </source>
</reference>
<keyword evidence="5" id="KW-0762">Sugar transport</keyword>
<comment type="subcellular location">
    <subcellularLocation>
        <location evidence="1">Cell envelope</location>
    </subcellularLocation>
</comment>
<comment type="similarity">
    <text evidence="2">Belongs to the bacterial solute-binding protein 1 family.</text>
</comment>
<evidence type="ECO:0000256" key="1">
    <source>
        <dbReference type="ARBA" id="ARBA00004196"/>
    </source>
</evidence>
<keyword evidence="3" id="KW-0813">Transport</keyword>
<protein>
    <submittedName>
        <fullName evidence="5">Multiple sugar transport system substrate-binding protein</fullName>
    </submittedName>
</protein>
<organism evidence="5 6">
    <name type="scientific">Nonomuraea roseoviolacea subsp. carminata</name>
    <dbReference type="NCBI Taxonomy" id="160689"/>
    <lineage>
        <taxon>Bacteria</taxon>
        <taxon>Bacillati</taxon>
        <taxon>Actinomycetota</taxon>
        <taxon>Actinomycetes</taxon>
        <taxon>Streptosporangiales</taxon>
        <taxon>Streptosporangiaceae</taxon>
        <taxon>Nonomuraea</taxon>
    </lineage>
</organism>
<dbReference type="EMBL" id="JAMZEC010000001">
    <property type="protein sequence ID" value="MCP2350106.1"/>
    <property type="molecule type" value="Genomic_DNA"/>
</dbReference>
<sequence>MNKAHLAAGALLLLTAACGGSGGPGGSGADDGPVTLTYALWDDAQQGAYQQCADAFHKANPGITITINQAAWDQYWQNLTTQMVSGKAPDVITMQTTYYPQFVKNGQLLDLGPMAEADKVDFGQYRPGLADLWVKDGKRYGLPKDWDTIAIVYNTALVKKAGLDLGDLTWNPADGGTFEKALARLTVDTSGRRGDEPGFDKSKVAVYGIVAELNDGSQGQNGWGDLAVSNGFRYIDKNPFGTRYFYDDPKLAETAAWFRRLMDKGYAAPYDKKSSLGPDVVLGSGKGALGITGSWMIKTYLDSTEQKFAFAPLPTGPQGRKSAYNGLADTVYAGTEHPEAAWKWVKFLGSTACQDIVADSAVAFPAITSSTERAVKAHKAAHRDVSAFTSQADAPGGTFLLPVSDHGDEIDQIVGTAMEEVWLGQKDARTALTAANQRVNALFTAGG</sequence>
<accession>A0ABT1K9N8</accession>
<keyword evidence="6" id="KW-1185">Reference proteome</keyword>
<keyword evidence="4" id="KW-0732">Signal</keyword>
<dbReference type="PROSITE" id="PS51257">
    <property type="entry name" value="PROKAR_LIPOPROTEIN"/>
    <property type="match status" value="1"/>
</dbReference>
<proteinExistence type="inferred from homology"/>
<gene>
    <name evidence="5" type="ORF">HD595_006228</name>
</gene>
<dbReference type="Pfam" id="PF01547">
    <property type="entry name" value="SBP_bac_1"/>
    <property type="match status" value="1"/>
</dbReference>
<name>A0ABT1K9N8_9ACTN</name>
<dbReference type="InterPro" id="IPR006059">
    <property type="entry name" value="SBP"/>
</dbReference>
<evidence type="ECO:0000256" key="4">
    <source>
        <dbReference type="ARBA" id="ARBA00022729"/>
    </source>
</evidence>
<comment type="caution">
    <text evidence="5">The sequence shown here is derived from an EMBL/GenBank/DDBJ whole genome shotgun (WGS) entry which is preliminary data.</text>
</comment>
<evidence type="ECO:0000313" key="6">
    <source>
        <dbReference type="Proteomes" id="UP001320766"/>
    </source>
</evidence>
<dbReference type="Gene3D" id="3.40.190.10">
    <property type="entry name" value="Periplasmic binding protein-like II"/>
    <property type="match status" value="1"/>
</dbReference>
<dbReference type="RefSeq" id="WP_253775204.1">
    <property type="nucleotide sequence ID" value="NZ_BAAAVE010000051.1"/>
</dbReference>
<dbReference type="PANTHER" id="PTHR43649:SF31">
    <property type="entry name" value="SN-GLYCEROL-3-PHOSPHATE-BINDING PERIPLASMIC PROTEIN UGPB"/>
    <property type="match status" value="1"/>
</dbReference>
<dbReference type="InterPro" id="IPR050490">
    <property type="entry name" value="Bact_solute-bd_prot1"/>
</dbReference>
<dbReference type="CDD" id="cd13585">
    <property type="entry name" value="PBP2_TMBP_like"/>
    <property type="match status" value="1"/>
</dbReference>